<evidence type="ECO:0000313" key="7">
    <source>
        <dbReference type="EMBL" id="QDS87714.1"/>
    </source>
</evidence>
<evidence type="ECO:0000256" key="2">
    <source>
        <dbReference type="ARBA" id="ARBA00022692"/>
    </source>
</evidence>
<accession>A0A517LYM0</accession>
<feature type="transmembrane region" description="Helical" evidence="5">
    <location>
        <begin position="79"/>
        <end position="101"/>
    </location>
</feature>
<feature type="domain" description="ABC transporter" evidence="6">
    <location>
        <begin position="358"/>
        <end position="593"/>
    </location>
</feature>
<gene>
    <name evidence="7" type="ORF">EC9_18930</name>
</gene>
<evidence type="ECO:0000256" key="4">
    <source>
        <dbReference type="ARBA" id="ARBA00023136"/>
    </source>
</evidence>
<dbReference type="AlphaFoldDB" id="A0A517LYM0"/>
<evidence type="ECO:0000256" key="5">
    <source>
        <dbReference type="SAM" id="Phobius"/>
    </source>
</evidence>
<protein>
    <submittedName>
        <fullName evidence="7">Putative ABC transporter ATP-binding protein</fullName>
    </submittedName>
</protein>
<dbReference type="InterPro" id="IPR036640">
    <property type="entry name" value="ABC1_TM_sf"/>
</dbReference>
<comment type="subcellular location">
    <subcellularLocation>
        <location evidence="1">Cell membrane</location>
        <topology evidence="1">Multi-pass membrane protein</topology>
    </subcellularLocation>
</comment>
<evidence type="ECO:0000256" key="3">
    <source>
        <dbReference type="ARBA" id="ARBA00022989"/>
    </source>
</evidence>
<dbReference type="Pfam" id="PF00005">
    <property type="entry name" value="ABC_tran"/>
    <property type="match status" value="1"/>
</dbReference>
<feature type="transmembrane region" description="Helical" evidence="5">
    <location>
        <begin position="20"/>
        <end position="46"/>
    </location>
</feature>
<evidence type="ECO:0000256" key="1">
    <source>
        <dbReference type="ARBA" id="ARBA00004651"/>
    </source>
</evidence>
<dbReference type="PANTHER" id="PTHR24221">
    <property type="entry name" value="ATP-BINDING CASSETTE SUB-FAMILY B"/>
    <property type="match status" value="1"/>
</dbReference>
<keyword evidence="7" id="KW-0547">Nucleotide-binding</keyword>
<dbReference type="GO" id="GO:0016887">
    <property type="term" value="F:ATP hydrolysis activity"/>
    <property type="evidence" value="ECO:0007669"/>
    <property type="project" value="InterPro"/>
</dbReference>
<keyword evidence="7" id="KW-0067">ATP-binding</keyword>
<sequence length="602" mass="65300">MPSSAFSRARQVPTGSSTLIGNLCAIISGLLIPLGFIVAGIATVLLQDRGLHASPVVLGRYLSVPLPEWLLKMEPLQQLILIGSVGVAIALTQALLLSIFYRIVFHRADSVVAQLHRDTLTRCIEHASTEGVTAQRRRAEHLILNSLPELRCGLIAWYRTTPRRVVILIGCILLAGLVDIWLALLAVVSWLLVWKFYRWLEGMDEPEGSQWELPRSRERLVEMVQEGPMLARLQTGEEFNLLYNAQLQQLLDLQAVRDKTTIRRVPVLLLAATLAIGLLFFALGVNLLDPTSGLTLPAAIVLALSLFGAGMAAASLAKTQHLMQVAADSAATVFSFLDQPTRAGASERLGIGGLNDAIELSHVTLHDGQQQVLANDISLRLEPGSLVALMGSDVAALRAIVELLLGFGRPASGKATLDGMAIADIHPSALGKQVVWVGSDGPIWTGSIEENLRANTDGVTTADLADVTRKVGIYDRIQQLEEGFSAEISPGDSRLEASGRYQVAVARALLAKPAVVIVEELSASQTDLPEDPCLDALQELVKTGTLVVILPHRLRTLRAAERVVLLSNGQIAGEGRHEELLTSSDLYRHLNYQLFNPYRDLK</sequence>
<dbReference type="EMBL" id="CP036261">
    <property type="protein sequence ID" value="QDS87714.1"/>
    <property type="molecule type" value="Genomic_DNA"/>
</dbReference>
<proteinExistence type="predicted"/>
<organism evidence="7 8">
    <name type="scientific">Rosistilla ulvae</name>
    <dbReference type="NCBI Taxonomy" id="1930277"/>
    <lineage>
        <taxon>Bacteria</taxon>
        <taxon>Pseudomonadati</taxon>
        <taxon>Planctomycetota</taxon>
        <taxon>Planctomycetia</taxon>
        <taxon>Pirellulales</taxon>
        <taxon>Pirellulaceae</taxon>
        <taxon>Rosistilla</taxon>
    </lineage>
</organism>
<feature type="transmembrane region" description="Helical" evidence="5">
    <location>
        <begin position="294"/>
        <end position="314"/>
    </location>
</feature>
<keyword evidence="2 5" id="KW-0812">Transmembrane</keyword>
<dbReference type="GO" id="GO:0005886">
    <property type="term" value="C:plasma membrane"/>
    <property type="evidence" value="ECO:0007669"/>
    <property type="project" value="UniProtKB-SubCell"/>
</dbReference>
<dbReference type="GO" id="GO:0005524">
    <property type="term" value="F:ATP binding"/>
    <property type="evidence" value="ECO:0007669"/>
    <property type="project" value="UniProtKB-KW"/>
</dbReference>
<dbReference type="Gene3D" id="3.40.50.300">
    <property type="entry name" value="P-loop containing nucleotide triphosphate hydrolases"/>
    <property type="match status" value="1"/>
</dbReference>
<feature type="transmembrane region" description="Helical" evidence="5">
    <location>
        <begin position="165"/>
        <end position="193"/>
    </location>
</feature>
<keyword evidence="4 5" id="KW-0472">Membrane</keyword>
<evidence type="ECO:0000313" key="8">
    <source>
        <dbReference type="Proteomes" id="UP000319557"/>
    </source>
</evidence>
<feature type="transmembrane region" description="Helical" evidence="5">
    <location>
        <begin position="267"/>
        <end position="288"/>
    </location>
</feature>
<dbReference type="Gene3D" id="1.20.1560.10">
    <property type="entry name" value="ABC transporter type 1, transmembrane domain"/>
    <property type="match status" value="1"/>
</dbReference>
<dbReference type="SUPFAM" id="SSF52540">
    <property type="entry name" value="P-loop containing nucleoside triphosphate hydrolases"/>
    <property type="match status" value="1"/>
</dbReference>
<name>A0A517LYM0_9BACT</name>
<dbReference type="InterPro" id="IPR003439">
    <property type="entry name" value="ABC_transporter-like_ATP-bd"/>
</dbReference>
<dbReference type="PANTHER" id="PTHR24221:SF654">
    <property type="entry name" value="ATP-BINDING CASSETTE SUB-FAMILY B MEMBER 6"/>
    <property type="match status" value="1"/>
</dbReference>
<keyword evidence="3 5" id="KW-1133">Transmembrane helix</keyword>
<keyword evidence="8" id="KW-1185">Reference proteome</keyword>
<dbReference type="PROSITE" id="PS50893">
    <property type="entry name" value="ABC_TRANSPORTER_2"/>
    <property type="match status" value="1"/>
</dbReference>
<dbReference type="GO" id="GO:0034040">
    <property type="term" value="F:ATPase-coupled lipid transmembrane transporter activity"/>
    <property type="evidence" value="ECO:0007669"/>
    <property type="project" value="TreeGrafter"/>
</dbReference>
<dbReference type="InterPro" id="IPR039421">
    <property type="entry name" value="Type_1_exporter"/>
</dbReference>
<dbReference type="SUPFAM" id="SSF90123">
    <property type="entry name" value="ABC transporter transmembrane region"/>
    <property type="match status" value="1"/>
</dbReference>
<reference evidence="7 8" key="1">
    <citation type="submission" date="2019-02" db="EMBL/GenBank/DDBJ databases">
        <title>Deep-cultivation of Planctomycetes and their phenomic and genomic characterization uncovers novel biology.</title>
        <authorList>
            <person name="Wiegand S."/>
            <person name="Jogler M."/>
            <person name="Boedeker C."/>
            <person name="Pinto D."/>
            <person name="Vollmers J."/>
            <person name="Rivas-Marin E."/>
            <person name="Kohn T."/>
            <person name="Peeters S.H."/>
            <person name="Heuer A."/>
            <person name="Rast P."/>
            <person name="Oberbeckmann S."/>
            <person name="Bunk B."/>
            <person name="Jeske O."/>
            <person name="Meyerdierks A."/>
            <person name="Storesund J.E."/>
            <person name="Kallscheuer N."/>
            <person name="Luecker S."/>
            <person name="Lage O.M."/>
            <person name="Pohl T."/>
            <person name="Merkel B.J."/>
            <person name="Hornburger P."/>
            <person name="Mueller R.-W."/>
            <person name="Bruemmer F."/>
            <person name="Labrenz M."/>
            <person name="Spormann A.M."/>
            <person name="Op den Camp H."/>
            <person name="Overmann J."/>
            <person name="Amann R."/>
            <person name="Jetten M.S.M."/>
            <person name="Mascher T."/>
            <person name="Medema M.H."/>
            <person name="Devos D.P."/>
            <person name="Kaster A.-K."/>
            <person name="Ovreas L."/>
            <person name="Rohde M."/>
            <person name="Galperin M.Y."/>
            <person name="Jogler C."/>
        </authorList>
    </citation>
    <scope>NUCLEOTIDE SEQUENCE [LARGE SCALE GENOMIC DNA]</scope>
    <source>
        <strain evidence="7 8">EC9</strain>
    </source>
</reference>
<dbReference type="Proteomes" id="UP000319557">
    <property type="component" value="Chromosome"/>
</dbReference>
<dbReference type="InterPro" id="IPR027417">
    <property type="entry name" value="P-loop_NTPase"/>
</dbReference>
<dbReference type="KEGG" id="ruv:EC9_18930"/>
<evidence type="ECO:0000259" key="6">
    <source>
        <dbReference type="PROSITE" id="PS50893"/>
    </source>
</evidence>